<dbReference type="EnsemblPlants" id="TuG1812G0100003213.01.T01">
    <property type="protein sequence ID" value="TuG1812G0100003213.01.T01.cds303271"/>
    <property type="gene ID" value="TuG1812G0100003213.01"/>
</dbReference>
<evidence type="ECO:0000256" key="1">
    <source>
        <dbReference type="SAM" id="MobiDB-lite"/>
    </source>
</evidence>
<dbReference type="Proteomes" id="UP000015106">
    <property type="component" value="Chromosome 1"/>
</dbReference>
<protein>
    <submittedName>
        <fullName evidence="2">Uncharacterized protein</fullName>
    </submittedName>
</protein>
<evidence type="ECO:0000313" key="2">
    <source>
        <dbReference type="EnsemblPlants" id="TuG1812G0100003213.01.T01.cds303271"/>
    </source>
</evidence>
<feature type="region of interest" description="Disordered" evidence="1">
    <location>
        <begin position="18"/>
        <end position="40"/>
    </location>
</feature>
<evidence type="ECO:0000313" key="3">
    <source>
        <dbReference type="Proteomes" id="UP000015106"/>
    </source>
</evidence>
<feature type="region of interest" description="Disordered" evidence="1">
    <location>
        <begin position="65"/>
        <end position="115"/>
    </location>
</feature>
<reference evidence="2" key="2">
    <citation type="submission" date="2018-03" db="EMBL/GenBank/DDBJ databases">
        <title>The Triticum urartu genome reveals the dynamic nature of wheat genome evolution.</title>
        <authorList>
            <person name="Ling H."/>
            <person name="Ma B."/>
            <person name="Shi X."/>
            <person name="Liu H."/>
            <person name="Dong L."/>
            <person name="Sun H."/>
            <person name="Cao Y."/>
            <person name="Gao Q."/>
            <person name="Zheng S."/>
            <person name="Li Y."/>
            <person name="Yu Y."/>
            <person name="Du H."/>
            <person name="Qi M."/>
            <person name="Li Y."/>
            <person name="Yu H."/>
            <person name="Cui Y."/>
            <person name="Wang N."/>
            <person name="Chen C."/>
            <person name="Wu H."/>
            <person name="Zhao Y."/>
            <person name="Zhang J."/>
            <person name="Li Y."/>
            <person name="Zhou W."/>
            <person name="Zhang B."/>
            <person name="Hu W."/>
            <person name="Eijk M."/>
            <person name="Tang J."/>
            <person name="Witsenboer H."/>
            <person name="Zhao S."/>
            <person name="Li Z."/>
            <person name="Zhang A."/>
            <person name="Wang D."/>
            <person name="Liang C."/>
        </authorList>
    </citation>
    <scope>NUCLEOTIDE SEQUENCE [LARGE SCALE GENOMIC DNA]</scope>
    <source>
        <strain evidence="2">cv. G1812</strain>
    </source>
</reference>
<dbReference type="Gramene" id="TuG1812G0100003213.01.T01">
    <property type="protein sequence ID" value="TuG1812G0100003213.01.T01.cds303271"/>
    <property type="gene ID" value="TuG1812G0100003213.01"/>
</dbReference>
<reference evidence="3" key="1">
    <citation type="journal article" date="2013" name="Nature">
        <title>Draft genome of the wheat A-genome progenitor Triticum urartu.</title>
        <authorList>
            <person name="Ling H.Q."/>
            <person name="Zhao S."/>
            <person name="Liu D."/>
            <person name="Wang J."/>
            <person name="Sun H."/>
            <person name="Zhang C."/>
            <person name="Fan H."/>
            <person name="Li D."/>
            <person name="Dong L."/>
            <person name="Tao Y."/>
            <person name="Gao C."/>
            <person name="Wu H."/>
            <person name="Li Y."/>
            <person name="Cui Y."/>
            <person name="Guo X."/>
            <person name="Zheng S."/>
            <person name="Wang B."/>
            <person name="Yu K."/>
            <person name="Liang Q."/>
            <person name="Yang W."/>
            <person name="Lou X."/>
            <person name="Chen J."/>
            <person name="Feng M."/>
            <person name="Jian J."/>
            <person name="Zhang X."/>
            <person name="Luo G."/>
            <person name="Jiang Y."/>
            <person name="Liu J."/>
            <person name="Wang Z."/>
            <person name="Sha Y."/>
            <person name="Zhang B."/>
            <person name="Wu H."/>
            <person name="Tang D."/>
            <person name="Shen Q."/>
            <person name="Xue P."/>
            <person name="Zou S."/>
            <person name="Wang X."/>
            <person name="Liu X."/>
            <person name="Wang F."/>
            <person name="Yang Y."/>
            <person name="An X."/>
            <person name="Dong Z."/>
            <person name="Zhang K."/>
            <person name="Zhang X."/>
            <person name="Luo M.C."/>
            <person name="Dvorak J."/>
            <person name="Tong Y."/>
            <person name="Wang J."/>
            <person name="Yang H."/>
            <person name="Li Z."/>
            <person name="Wang D."/>
            <person name="Zhang A."/>
            <person name="Wang J."/>
        </authorList>
    </citation>
    <scope>NUCLEOTIDE SEQUENCE</scope>
    <source>
        <strain evidence="3">cv. G1812</strain>
    </source>
</reference>
<keyword evidence="3" id="KW-1185">Reference proteome</keyword>
<sequence length="115" mass="11964">ARGDRTAGLLASSISDASAQGSGRWGFSVERSPRAAPPRAGCCAWGRLRPRSNRVHWPVVTPPLAHSATRRAAAQPRVNLRLANGHSNGVAPGTHLPGGSSEEEDDALGPSTSRP</sequence>
<proteinExistence type="predicted"/>
<dbReference type="AlphaFoldDB" id="A0A8R7K258"/>
<reference evidence="2" key="3">
    <citation type="submission" date="2022-06" db="UniProtKB">
        <authorList>
            <consortium name="EnsemblPlants"/>
        </authorList>
    </citation>
    <scope>IDENTIFICATION</scope>
</reference>
<accession>A0A8R7K258</accession>
<name>A0A8R7K258_TRIUA</name>
<organism evidence="2 3">
    <name type="scientific">Triticum urartu</name>
    <name type="common">Red wild einkorn</name>
    <name type="synonym">Crithodium urartu</name>
    <dbReference type="NCBI Taxonomy" id="4572"/>
    <lineage>
        <taxon>Eukaryota</taxon>
        <taxon>Viridiplantae</taxon>
        <taxon>Streptophyta</taxon>
        <taxon>Embryophyta</taxon>
        <taxon>Tracheophyta</taxon>
        <taxon>Spermatophyta</taxon>
        <taxon>Magnoliopsida</taxon>
        <taxon>Liliopsida</taxon>
        <taxon>Poales</taxon>
        <taxon>Poaceae</taxon>
        <taxon>BOP clade</taxon>
        <taxon>Pooideae</taxon>
        <taxon>Triticodae</taxon>
        <taxon>Triticeae</taxon>
        <taxon>Triticinae</taxon>
        <taxon>Triticum</taxon>
    </lineage>
</organism>